<keyword evidence="5" id="KW-0067">ATP-binding</keyword>
<evidence type="ECO:0000256" key="5">
    <source>
        <dbReference type="ARBA" id="ARBA00022840"/>
    </source>
</evidence>
<dbReference type="SMART" id="SM00382">
    <property type="entry name" value="AAA"/>
    <property type="match status" value="1"/>
</dbReference>
<dbReference type="PROSITE" id="PS50893">
    <property type="entry name" value="ABC_TRANSPORTER_2"/>
    <property type="match status" value="1"/>
</dbReference>
<dbReference type="PANTHER" id="PTHR48040:SF13">
    <property type="entry name" value="ABC TRANSPORTER G FAMILY MEMBER 31"/>
    <property type="match status" value="1"/>
</dbReference>
<evidence type="ECO:0000256" key="6">
    <source>
        <dbReference type="ARBA" id="ARBA00022989"/>
    </source>
</evidence>
<evidence type="ECO:0000313" key="11">
    <source>
        <dbReference type="Proteomes" id="UP000813462"/>
    </source>
</evidence>
<feature type="transmembrane region" description="Helical" evidence="8">
    <location>
        <begin position="786"/>
        <end position="802"/>
    </location>
</feature>
<dbReference type="InterPro" id="IPR003593">
    <property type="entry name" value="AAA+_ATPase"/>
</dbReference>
<feature type="transmembrane region" description="Helical" evidence="8">
    <location>
        <begin position="459"/>
        <end position="481"/>
    </location>
</feature>
<dbReference type="Pfam" id="PF14510">
    <property type="entry name" value="ABC_trans_N"/>
    <property type="match status" value="1"/>
</dbReference>
<keyword evidence="6 8" id="KW-1133">Transmembrane helix</keyword>
<dbReference type="Pfam" id="PF08370">
    <property type="entry name" value="PDR_assoc"/>
    <property type="match status" value="1"/>
</dbReference>
<evidence type="ECO:0000256" key="7">
    <source>
        <dbReference type="ARBA" id="ARBA00023136"/>
    </source>
</evidence>
<proteinExistence type="inferred from homology"/>
<accession>A0A978VTW2</accession>
<feature type="transmembrane region" description="Helical" evidence="8">
    <location>
        <begin position="842"/>
        <end position="860"/>
    </location>
</feature>
<dbReference type="InterPro" id="IPR013525">
    <property type="entry name" value="ABC2_TM"/>
</dbReference>
<dbReference type="Pfam" id="PF00005">
    <property type="entry name" value="ABC_tran"/>
    <property type="match status" value="1"/>
</dbReference>
<sequence>MAASNGSEYFELQIDRINEGGFARPSNADSVAEDEDELMWAAIARLPSQKRSNYALLRRTASEQGETETINVRKLDRQIRELVVKKALATSDQDNYKLLSGIKERLDRVGLAVPTVEVRYENLNVKANIQVGSRALPTLLNYTRDAFESMFTALGILRPERHSLTILNNISGAVKPGRMTLLLGPPGSGKSSLLLALAGKLDKDLKQTGTITYNGHKLNEFEVRRTSAYISQTDNHIAELTVRETLDFGARFQGASEGFAAHVEELAKLEKERNIRPSPEIDAFMKASSVPGKRHSVSTDYVLKVLGLDVCSETVVGNDMLRGVSGGQRKRVTSKKDQAQYWADPSKPYKYIPVPEIAKAFNNSRFGKAIESTLATPYDKSKSHPSALAKTQYAVSTGELFRACFVREILLIKRHSFLYIFRTCQVAFVGFFRYMLALLSVHQMALGLFRTMAAVTRDMVIANTFGSAALLIVFLLGGYLIPKAKIKKWWRWAYWVSPLAYGQRALSVNEFMATRWKKPSPLVPEMELGKSILHNHNLPADDQWYWIGVIALLLFSFLFNGLVTCCLAYLNPIRKNQAVVLDDGQEEETASSYETRWPSYIWRKARCTLTDNDRLFSGDVALKSNYIVYARILLVLIRFNNFIYLFILHLCFRGVEENIKRFSTPAPGSQPLQFPTTYSQDQLTQFYQCLWKQNLVYWRSPPYNAMRIVFTIMSAVILGSIFWDIGQKRYFSFSLVFSSTVVYLKLTESFLVSCYHSFQTIKLLMFAKHIRTVINKCFCRHTTGDLFMVMGALYASCLFLGVNNASSVQPVVSIERTVFYRERAAGMYSPLSYAGAQGLVEIPYIILQTLIYGLITYLMINFEKDLERKGHLLDACIPCWPQKIPGWWVWFYYICPVGWTLKGVISSQLGDLEDQIVGPGFKGTIKHYLDEHLGFTSGAVTSSIAALIAFNVLFFGVFAASVKVLNFQKR</sequence>
<feature type="transmembrane region" description="Helical" evidence="8">
    <location>
        <begin position="544"/>
        <end position="570"/>
    </location>
</feature>
<evidence type="ECO:0000256" key="2">
    <source>
        <dbReference type="ARBA" id="ARBA00006012"/>
    </source>
</evidence>
<evidence type="ECO:0000256" key="8">
    <source>
        <dbReference type="SAM" id="Phobius"/>
    </source>
</evidence>
<dbReference type="GO" id="GO:0016887">
    <property type="term" value="F:ATP hydrolysis activity"/>
    <property type="evidence" value="ECO:0007669"/>
    <property type="project" value="InterPro"/>
</dbReference>
<reference evidence="10" key="1">
    <citation type="journal article" date="2021" name="Front. Plant Sci.">
        <title>Chromosome-Scale Genome Assembly for Chinese Sour Jujube and Insights Into Its Genome Evolution and Domestication Signature.</title>
        <authorList>
            <person name="Shen L.-Y."/>
            <person name="Luo H."/>
            <person name="Wang X.-L."/>
            <person name="Wang X.-M."/>
            <person name="Qiu X.-J."/>
            <person name="Liu H."/>
            <person name="Zhou S.-S."/>
            <person name="Jia K.-H."/>
            <person name="Nie S."/>
            <person name="Bao Y.-T."/>
            <person name="Zhang R.-G."/>
            <person name="Yun Q.-Z."/>
            <person name="Chai Y.-H."/>
            <person name="Lu J.-Y."/>
            <person name="Li Y."/>
            <person name="Zhao S.-W."/>
            <person name="Mao J.-F."/>
            <person name="Jia S.-G."/>
            <person name="Mao Y.-M."/>
        </authorList>
    </citation>
    <scope>NUCLEOTIDE SEQUENCE</scope>
    <source>
        <strain evidence="10">AT0</strain>
        <tissue evidence="10">Leaf</tissue>
    </source>
</reference>
<evidence type="ECO:0000256" key="3">
    <source>
        <dbReference type="ARBA" id="ARBA00022692"/>
    </source>
</evidence>
<comment type="similarity">
    <text evidence="2">Belongs to the ABC transporter superfamily. ABCG family. PDR (TC 3.A.1.205) subfamily.</text>
</comment>
<keyword evidence="7 8" id="KW-0472">Membrane</keyword>
<dbReference type="AlphaFoldDB" id="A0A978VTW2"/>
<dbReference type="InterPro" id="IPR013581">
    <property type="entry name" value="PDR_assoc"/>
</dbReference>
<dbReference type="GO" id="GO:0016020">
    <property type="term" value="C:membrane"/>
    <property type="evidence" value="ECO:0007669"/>
    <property type="project" value="UniProtKB-SubCell"/>
</dbReference>
<keyword evidence="4" id="KW-0547">Nucleotide-binding</keyword>
<protein>
    <recommendedName>
        <fullName evidence="9">ABC transporter domain-containing protein</fullName>
    </recommendedName>
</protein>
<dbReference type="Gene3D" id="3.40.50.300">
    <property type="entry name" value="P-loop containing nucleotide triphosphate hydrolases"/>
    <property type="match status" value="1"/>
</dbReference>
<organism evidence="10 11">
    <name type="scientific">Ziziphus jujuba var. spinosa</name>
    <dbReference type="NCBI Taxonomy" id="714518"/>
    <lineage>
        <taxon>Eukaryota</taxon>
        <taxon>Viridiplantae</taxon>
        <taxon>Streptophyta</taxon>
        <taxon>Embryophyta</taxon>
        <taxon>Tracheophyta</taxon>
        <taxon>Spermatophyta</taxon>
        <taxon>Magnoliopsida</taxon>
        <taxon>eudicotyledons</taxon>
        <taxon>Gunneridae</taxon>
        <taxon>Pentapetalae</taxon>
        <taxon>rosids</taxon>
        <taxon>fabids</taxon>
        <taxon>Rosales</taxon>
        <taxon>Rhamnaceae</taxon>
        <taxon>Paliureae</taxon>
        <taxon>Ziziphus</taxon>
    </lineage>
</organism>
<dbReference type="GO" id="GO:0005524">
    <property type="term" value="F:ATP binding"/>
    <property type="evidence" value="ECO:0007669"/>
    <property type="project" value="UniProtKB-KW"/>
</dbReference>
<dbReference type="InterPro" id="IPR003439">
    <property type="entry name" value="ABC_transporter-like_ATP-bd"/>
</dbReference>
<keyword evidence="3 8" id="KW-0812">Transmembrane</keyword>
<feature type="transmembrane region" description="Helical" evidence="8">
    <location>
        <begin position="417"/>
        <end position="439"/>
    </location>
</feature>
<feature type="transmembrane region" description="Helical" evidence="8">
    <location>
        <begin position="626"/>
        <end position="652"/>
    </location>
</feature>
<feature type="domain" description="ABC transporter" evidence="9">
    <location>
        <begin position="151"/>
        <end position="439"/>
    </location>
</feature>
<evidence type="ECO:0000259" key="9">
    <source>
        <dbReference type="PROSITE" id="PS50893"/>
    </source>
</evidence>
<dbReference type="EMBL" id="JAEACU010000002">
    <property type="protein sequence ID" value="KAH7542257.1"/>
    <property type="molecule type" value="Genomic_DNA"/>
</dbReference>
<evidence type="ECO:0000256" key="1">
    <source>
        <dbReference type="ARBA" id="ARBA00004141"/>
    </source>
</evidence>
<dbReference type="GO" id="GO:0140359">
    <property type="term" value="F:ABC-type transporter activity"/>
    <property type="evidence" value="ECO:0007669"/>
    <property type="project" value="InterPro"/>
</dbReference>
<gene>
    <name evidence="10" type="ORF">FEM48_Zijuj02G0054100</name>
</gene>
<comment type="subcellular location">
    <subcellularLocation>
        <location evidence="1">Membrane</location>
        <topology evidence="1">Multi-pass membrane protein</topology>
    </subcellularLocation>
</comment>
<dbReference type="InterPro" id="IPR027417">
    <property type="entry name" value="P-loop_NTPase"/>
</dbReference>
<evidence type="ECO:0000313" key="10">
    <source>
        <dbReference type="EMBL" id="KAH7542257.1"/>
    </source>
</evidence>
<dbReference type="PANTHER" id="PTHR48040">
    <property type="entry name" value="PLEIOTROPIC DRUG RESISTANCE PROTEIN 1-LIKE ISOFORM X1"/>
    <property type="match status" value="1"/>
</dbReference>
<name>A0A978VTW2_ZIZJJ</name>
<feature type="transmembrane region" description="Helical" evidence="8">
    <location>
        <begin position="705"/>
        <end position="723"/>
    </location>
</feature>
<dbReference type="SUPFAM" id="SSF52540">
    <property type="entry name" value="P-loop containing nucleoside triphosphate hydrolases"/>
    <property type="match status" value="1"/>
</dbReference>
<comment type="caution">
    <text evidence="10">The sequence shown here is derived from an EMBL/GenBank/DDBJ whole genome shotgun (WGS) entry which is preliminary data.</text>
</comment>
<dbReference type="Proteomes" id="UP000813462">
    <property type="component" value="Unassembled WGS sequence"/>
</dbReference>
<dbReference type="Pfam" id="PF01061">
    <property type="entry name" value="ABC2_membrane"/>
    <property type="match status" value="2"/>
</dbReference>
<evidence type="ECO:0000256" key="4">
    <source>
        <dbReference type="ARBA" id="ARBA00022741"/>
    </source>
</evidence>
<dbReference type="InterPro" id="IPR029481">
    <property type="entry name" value="ABC_trans_N"/>
</dbReference>
<feature type="transmembrane region" description="Helical" evidence="8">
    <location>
        <begin position="944"/>
        <end position="965"/>
    </location>
</feature>